<dbReference type="Pfam" id="PF05239">
    <property type="entry name" value="PRC"/>
    <property type="match status" value="1"/>
</dbReference>
<organism evidence="2">
    <name type="scientific">Cyanothece sp. (strain PCC 7425 / ATCC 29141)</name>
    <dbReference type="NCBI Taxonomy" id="395961"/>
    <lineage>
        <taxon>Bacteria</taxon>
        <taxon>Bacillati</taxon>
        <taxon>Cyanobacteriota</taxon>
        <taxon>Cyanophyceae</taxon>
        <taxon>Gomontiellales</taxon>
        <taxon>Cyanothecaceae</taxon>
        <taxon>Cyanothece</taxon>
    </lineage>
</organism>
<name>B8HXP8_CYAP4</name>
<dbReference type="HOGENOM" id="CLU_2154192_0_0_3"/>
<dbReference type="GO" id="GO:0019684">
    <property type="term" value="P:photosynthesis, light reaction"/>
    <property type="evidence" value="ECO:0007669"/>
    <property type="project" value="InterPro"/>
</dbReference>
<dbReference type="AlphaFoldDB" id="B8HXP8"/>
<evidence type="ECO:0000313" key="2">
    <source>
        <dbReference type="EMBL" id="ACL46593.1"/>
    </source>
</evidence>
<dbReference type="InterPro" id="IPR014747">
    <property type="entry name" value="Bac_photo_RC_H_C"/>
</dbReference>
<protein>
    <recommendedName>
        <fullName evidence="1">PRC-barrel domain-containing protein</fullName>
    </recommendedName>
</protein>
<dbReference type="Gene3D" id="3.90.50.10">
    <property type="entry name" value="Photosynthetic Reaction Center, subunit H, domain 2"/>
    <property type="match status" value="1"/>
</dbReference>
<dbReference type="eggNOG" id="COG3861">
    <property type="taxonomic scope" value="Bacteria"/>
</dbReference>
<feature type="domain" description="PRC-barrel" evidence="1">
    <location>
        <begin position="34"/>
        <end position="82"/>
    </location>
</feature>
<gene>
    <name evidence="2" type="ordered locus">Cyan7425_4280</name>
</gene>
<proteinExistence type="predicted"/>
<dbReference type="STRING" id="395961.Cyan7425_4280"/>
<dbReference type="EMBL" id="CP001344">
    <property type="protein sequence ID" value="ACL46593.1"/>
    <property type="molecule type" value="Genomic_DNA"/>
</dbReference>
<evidence type="ECO:0000259" key="1">
    <source>
        <dbReference type="Pfam" id="PF05239"/>
    </source>
</evidence>
<dbReference type="InterPro" id="IPR027275">
    <property type="entry name" value="PRC-brl_dom"/>
</dbReference>
<dbReference type="SUPFAM" id="SSF50346">
    <property type="entry name" value="PRC-barrel domain"/>
    <property type="match status" value="1"/>
</dbReference>
<dbReference type="KEGG" id="cyn:Cyan7425_4280"/>
<accession>B8HXP8</accession>
<dbReference type="GO" id="GO:0030077">
    <property type="term" value="C:plasma membrane light-harvesting complex"/>
    <property type="evidence" value="ECO:0007669"/>
    <property type="project" value="InterPro"/>
</dbReference>
<sequence length="111" mass="13275">MGIRPDLVKIENHNGNSLILSKKEMQCFSLHLEKTGEKIGSITNILIDHTGYVRYLVIHSGFLPWDKKRLLPIHHCQIEQRRERVNIRGWENKQKMIELLEYKKPVLWREF</sequence>
<reference evidence="2" key="1">
    <citation type="submission" date="2009-01" db="EMBL/GenBank/DDBJ databases">
        <title>Complete sequence of chromosome Cyanothece sp. PCC 7425.</title>
        <authorList>
            <consortium name="US DOE Joint Genome Institute"/>
            <person name="Lucas S."/>
            <person name="Copeland A."/>
            <person name="Lapidus A."/>
            <person name="Glavina del Rio T."/>
            <person name="Dalin E."/>
            <person name="Tice H."/>
            <person name="Bruce D."/>
            <person name="Goodwin L."/>
            <person name="Pitluck S."/>
            <person name="Sims D."/>
            <person name="Meineke L."/>
            <person name="Brettin T."/>
            <person name="Detter J.C."/>
            <person name="Han C."/>
            <person name="Larimer F."/>
            <person name="Land M."/>
            <person name="Hauser L."/>
            <person name="Kyrpides N."/>
            <person name="Ovchinnikova G."/>
            <person name="Liberton M."/>
            <person name="Stoeckel J."/>
            <person name="Banerjee A."/>
            <person name="Singh A."/>
            <person name="Page L."/>
            <person name="Sato H."/>
            <person name="Zhao L."/>
            <person name="Sherman L."/>
            <person name="Pakrasi H."/>
            <person name="Richardson P."/>
        </authorList>
    </citation>
    <scope>NUCLEOTIDE SEQUENCE</scope>
    <source>
        <strain evidence="2">PCC 7425</strain>
    </source>
</reference>
<dbReference type="InterPro" id="IPR011033">
    <property type="entry name" value="PRC_barrel-like_sf"/>
</dbReference>